<dbReference type="EMBL" id="CP022129">
    <property type="protein sequence ID" value="ASF45448.1"/>
    <property type="molecule type" value="Genomic_DNA"/>
</dbReference>
<protein>
    <recommendedName>
        <fullName evidence="1">Restriction endonuclease type IV Mrr domain-containing protein</fullName>
    </recommendedName>
</protein>
<name>A0A1Z4BVZ0_9GAMM</name>
<evidence type="ECO:0000313" key="3">
    <source>
        <dbReference type="Proteomes" id="UP000197019"/>
    </source>
</evidence>
<dbReference type="GO" id="GO:0003677">
    <property type="term" value="F:DNA binding"/>
    <property type="evidence" value="ECO:0007669"/>
    <property type="project" value="InterPro"/>
</dbReference>
<dbReference type="RefSeq" id="WP_088618330.1">
    <property type="nucleotide sequence ID" value="NZ_CP022129.1"/>
</dbReference>
<organism evidence="2 3">
    <name type="scientific">Methylovulum psychrotolerans</name>
    <dbReference type="NCBI Taxonomy" id="1704499"/>
    <lineage>
        <taxon>Bacteria</taxon>
        <taxon>Pseudomonadati</taxon>
        <taxon>Pseudomonadota</taxon>
        <taxon>Gammaproteobacteria</taxon>
        <taxon>Methylococcales</taxon>
        <taxon>Methylococcaceae</taxon>
        <taxon>Methylovulum</taxon>
    </lineage>
</organism>
<dbReference type="InterPro" id="IPR007560">
    <property type="entry name" value="Restrct_endonuc_IV_Mrr"/>
</dbReference>
<accession>A0A1Z4BVZ0</accession>
<dbReference type="GO" id="GO:0009307">
    <property type="term" value="P:DNA restriction-modification system"/>
    <property type="evidence" value="ECO:0007669"/>
    <property type="project" value="InterPro"/>
</dbReference>
<dbReference type="OrthoDB" id="2960996at2"/>
<dbReference type="KEGG" id="mpsy:CEK71_04855"/>
<keyword evidence="3" id="KW-1185">Reference proteome</keyword>
<dbReference type="Proteomes" id="UP000197019">
    <property type="component" value="Chromosome"/>
</dbReference>
<dbReference type="GO" id="GO:0004519">
    <property type="term" value="F:endonuclease activity"/>
    <property type="evidence" value="ECO:0007669"/>
    <property type="project" value="InterPro"/>
</dbReference>
<evidence type="ECO:0000313" key="2">
    <source>
        <dbReference type="EMBL" id="ASF45448.1"/>
    </source>
</evidence>
<dbReference type="AlphaFoldDB" id="A0A1Z4BVZ0"/>
<feature type="domain" description="Restriction endonuclease type IV Mrr" evidence="1">
    <location>
        <begin position="20"/>
        <end position="77"/>
    </location>
</feature>
<gene>
    <name evidence="2" type="ORF">CEK71_04855</name>
</gene>
<sequence length="319" mass="36375">MPILNFKEIPEAHVATGLQDTFELFARDFLSFMGYKIITDPDRGADGGVDLIIEEKRTGVGGETIIRWLVSCKHKAHSGRSVSPDDDGNISDRVLANSCQGFIGFYSTLSSSGLSGNLEGMKQRIEYQIFDREKIEKELVHSARGLELAERFFPISLAAWKTENPEPAKIFADSPSLKCKTCGKELFDGKDKGIITLWQRKRTDYENEPEYFEYIFWTCRGHCDKSLSQHIRSKRTDLIDGWEDIGDVMMPTVFIKWIMSVLNEQRGGTVYSDDAFKDLKEFLLNVYPFVCRHLTEKENERVRSLMMIPSYLGGMGYEG</sequence>
<dbReference type="Pfam" id="PF04471">
    <property type="entry name" value="Mrr_cat"/>
    <property type="match status" value="1"/>
</dbReference>
<evidence type="ECO:0000259" key="1">
    <source>
        <dbReference type="Pfam" id="PF04471"/>
    </source>
</evidence>
<proteinExistence type="predicted"/>
<reference evidence="2 3" key="1">
    <citation type="submission" date="2017-06" db="EMBL/GenBank/DDBJ databases">
        <title>Genome Sequencing of the methanotroph Methylovulum psychrotolerants str. HV10-M2 isolated from a high-altitude environment.</title>
        <authorList>
            <person name="Mateos-Rivera A."/>
        </authorList>
    </citation>
    <scope>NUCLEOTIDE SEQUENCE [LARGE SCALE GENOMIC DNA]</scope>
    <source>
        <strain evidence="2 3">HV10_M2</strain>
    </source>
</reference>